<feature type="topological domain" description="Cytoplasmic" evidence="13">
    <location>
        <begin position="1"/>
        <end position="8"/>
    </location>
</feature>
<dbReference type="OrthoDB" id="9793584at2"/>
<dbReference type="PANTHER" id="PTHR34128">
    <property type="entry name" value="CYTOCHROME C-TYPE BIOGENESIS PROTEIN CCME HOMOLOG, MITOCHONDRIAL"/>
    <property type="match status" value="1"/>
</dbReference>
<dbReference type="NCBIfam" id="NF009727">
    <property type="entry name" value="PRK13254.1-1"/>
    <property type="match status" value="1"/>
</dbReference>
<accession>A0A437R370</accession>
<comment type="function">
    <text evidence="12 13">Heme chaperone required for the biogenesis of c-type cytochromes. Transiently binds heme delivered by CcmC and transfers the heme to apo-cytochromes in a process facilitated by CcmF and CcmH.</text>
</comment>
<dbReference type="PANTHER" id="PTHR34128:SF2">
    <property type="entry name" value="CYTOCHROME C-TYPE BIOGENESIS PROTEIN CCME HOMOLOG, MITOCHONDRIAL"/>
    <property type="match status" value="1"/>
</dbReference>
<reference evidence="16 17" key="1">
    <citation type="submission" date="2019-01" db="EMBL/GenBank/DDBJ databases">
        <authorList>
            <person name="Chen W.-M."/>
        </authorList>
    </citation>
    <scope>NUCLEOTIDE SEQUENCE [LARGE SCALE GENOMIC DNA]</scope>
    <source>
        <strain evidence="16 17">KYPC3</strain>
    </source>
</reference>
<gene>
    <name evidence="13 16" type="primary">ccmE</name>
    <name evidence="13" type="synonym">cycJ</name>
    <name evidence="16" type="ORF">EOE67_03245</name>
</gene>
<evidence type="ECO:0000256" key="3">
    <source>
        <dbReference type="ARBA" id="ARBA00022519"/>
    </source>
</evidence>
<keyword evidence="4 13" id="KW-0349">Heme</keyword>
<evidence type="ECO:0000256" key="11">
    <source>
        <dbReference type="ARBA" id="ARBA00023136"/>
    </source>
</evidence>
<keyword evidence="9 13" id="KW-1133">Transmembrane helix</keyword>
<keyword evidence="10 13" id="KW-0408">Iron</keyword>
<evidence type="ECO:0000256" key="6">
    <source>
        <dbReference type="ARBA" id="ARBA00022723"/>
    </source>
</evidence>
<keyword evidence="8 13" id="KW-0735">Signal-anchor</keyword>
<sequence length="191" mass="20750">MNPRRKQRLMAVSAILLLLSGAVGAMLYALQENVDLFYTPSQLLEGIGKDKVKPVPGQRLRIGGMVVPGSVKRDETTLKVSFDLVDTGPIVTVHYEGILPDLFREGQGIVAQGTLLDATNIAATEVLAKHDEDYMPPEVAAAMKGIKHVPPSKNSPQQTYPAQNYPSQSYPTKTEPDQSSQQPKPATEAKQ</sequence>
<keyword evidence="6 13" id="KW-0479">Metal-binding</keyword>
<dbReference type="GO" id="GO:0020037">
    <property type="term" value="F:heme binding"/>
    <property type="evidence" value="ECO:0007669"/>
    <property type="project" value="InterPro"/>
</dbReference>
<feature type="topological domain" description="Extracellular" evidence="13">
    <location>
        <begin position="30"/>
        <end position="191"/>
    </location>
</feature>
<dbReference type="InterPro" id="IPR012340">
    <property type="entry name" value="NA-bd_OB-fold"/>
</dbReference>
<evidence type="ECO:0000256" key="12">
    <source>
        <dbReference type="ARBA" id="ARBA00056663"/>
    </source>
</evidence>
<dbReference type="HAMAP" id="MF_01959">
    <property type="entry name" value="CcmE"/>
    <property type="match status" value="1"/>
</dbReference>
<keyword evidence="2 13" id="KW-1003">Cell membrane</keyword>
<keyword evidence="7 13" id="KW-0201">Cytochrome c-type biogenesis</keyword>
<dbReference type="InterPro" id="IPR036127">
    <property type="entry name" value="CcmE-like_sf"/>
</dbReference>
<evidence type="ECO:0000313" key="16">
    <source>
        <dbReference type="EMBL" id="RVU41229.1"/>
    </source>
</evidence>
<dbReference type="Proteomes" id="UP000283077">
    <property type="component" value="Unassembled WGS sequence"/>
</dbReference>
<evidence type="ECO:0000256" key="7">
    <source>
        <dbReference type="ARBA" id="ARBA00022748"/>
    </source>
</evidence>
<comment type="subcellular location">
    <subcellularLocation>
        <location evidence="1">Cell inner membrane</location>
    </subcellularLocation>
    <subcellularLocation>
        <location evidence="13">Cell membrane</location>
        <topology evidence="13">Single-pass type II membrane protein</topology>
    </subcellularLocation>
</comment>
<feature type="binding site" description="axial binding residue" evidence="13 14">
    <location>
        <position position="134"/>
    </location>
    <ligand>
        <name>heme</name>
        <dbReference type="ChEBI" id="CHEBI:30413"/>
    </ligand>
    <ligandPart>
        <name>Fe</name>
        <dbReference type="ChEBI" id="CHEBI:18248"/>
    </ligandPart>
</feature>
<dbReference type="InterPro" id="IPR004329">
    <property type="entry name" value="CcmE"/>
</dbReference>
<name>A0A437R370_9GAMM</name>
<dbReference type="NCBIfam" id="NF009638">
    <property type="entry name" value="PRK13165.1"/>
    <property type="match status" value="1"/>
</dbReference>
<feature type="compositionally biased region" description="Polar residues" evidence="15">
    <location>
        <begin position="152"/>
        <end position="184"/>
    </location>
</feature>
<dbReference type="SUPFAM" id="SSF82093">
    <property type="entry name" value="Heme chaperone CcmE"/>
    <property type="match status" value="1"/>
</dbReference>
<dbReference type="GO" id="GO:0017004">
    <property type="term" value="P:cytochrome complex assembly"/>
    <property type="evidence" value="ECO:0007669"/>
    <property type="project" value="UniProtKB-KW"/>
</dbReference>
<dbReference type="GO" id="GO:0005886">
    <property type="term" value="C:plasma membrane"/>
    <property type="evidence" value="ECO:0007669"/>
    <property type="project" value="UniProtKB-SubCell"/>
</dbReference>
<evidence type="ECO:0000256" key="15">
    <source>
        <dbReference type="SAM" id="MobiDB-lite"/>
    </source>
</evidence>
<evidence type="ECO:0000256" key="4">
    <source>
        <dbReference type="ARBA" id="ARBA00022617"/>
    </source>
</evidence>
<dbReference type="AlphaFoldDB" id="A0A437R370"/>
<keyword evidence="5 13" id="KW-0812">Transmembrane</keyword>
<evidence type="ECO:0000256" key="13">
    <source>
        <dbReference type="HAMAP-Rule" id="MF_01959"/>
    </source>
</evidence>
<comment type="similarity">
    <text evidence="13">Belongs to the CcmE/CycJ family.</text>
</comment>
<evidence type="ECO:0000313" key="17">
    <source>
        <dbReference type="Proteomes" id="UP000283077"/>
    </source>
</evidence>
<dbReference type="NCBIfam" id="NF009729">
    <property type="entry name" value="PRK13254.1-3"/>
    <property type="match status" value="1"/>
</dbReference>
<evidence type="ECO:0000256" key="10">
    <source>
        <dbReference type="ARBA" id="ARBA00023004"/>
    </source>
</evidence>
<evidence type="ECO:0000256" key="9">
    <source>
        <dbReference type="ARBA" id="ARBA00022989"/>
    </source>
</evidence>
<feature type="binding site" description="covalent" evidence="13 14">
    <location>
        <position position="130"/>
    </location>
    <ligand>
        <name>heme</name>
        <dbReference type="ChEBI" id="CHEBI:30413"/>
    </ligand>
</feature>
<organism evidence="16 17">
    <name type="scientific">Rheinheimera riviphila</name>
    <dbReference type="NCBI Taxonomy" id="1834037"/>
    <lineage>
        <taxon>Bacteria</taxon>
        <taxon>Pseudomonadati</taxon>
        <taxon>Pseudomonadota</taxon>
        <taxon>Gammaproteobacteria</taxon>
        <taxon>Chromatiales</taxon>
        <taxon>Chromatiaceae</taxon>
        <taxon>Rheinheimera</taxon>
    </lineage>
</organism>
<dbReference type="FunFam" id="2.40.50.140:FF:000104">
    <property type="entry name" value="Cytochrome c-type biogenesis protein CcmE"/>
    <property type="match status" value="1"/>
</dbReference>
<keyword evidence="11 13" id="KW-0472">Membrane</keyword>
<comment type="caution">
    <text evidence="16">The sequence shown here is derived from an EMBL/GenBank/DDBJ whole genome shotgun (WGS) entry which is preliminary data.</text>
</comment>
<dbReference type="GO" id="GO:0046872">
    <property type="term" value="F:metal ion binding"/>
    <property type="evidence" value="ECO:0007669"/>
    <property type="project" value="UniProtKB-KW"/>
</dbReference>
<proteinExistence type="inferred from homology"/>
<dbReference type="Pfam" id="PF03100">
    <property type="entry name" value="CcmE"/>
    <property type="match status" value="1"/>
</dbReference>
<keyword evidence="3" id="KW-0997">Cell inner membrane</keyword>
<evidence type="ECO:0000256" key="14">
    <source>
        <dbReference type="PIRSR" id="PIRSR604329-50"/>
    </source>
</evidence>
<dbReference type="EMBL" id="SACS01000002">
    <property type="protein sequence ID" value="RVU41229.1"/>
    <property type="molecule type" value="Genomic_DNA"/>
</dbReference>
<dbReference type="RefSeq" id="WP_127697612.1">
    <property type="nucleotide sequence ID" value="NZ_SACS01000002.1"/>
</dbReference>
<feature type="region of interest" description="Disordered" evidence="15">
    <location>
        <begin position="145"/>
        <end position="191"/>
    </location>
</feature>
<evidence type="ECO:0000256" key="2">
    <source>
        <dbReference type="ARBA" id="ARBA00022475"/>
    </source>
</evidence>
<evidence type="ECO:0000256" key="5">
    <source>
        <dbReference type="ARBA" id="ARBA00022692"/>
    </source>
</evidence>
<dbReference type="Gene3D" id="2.40.50.140">
    <property type="entry name" value="Nucleic acid-binding proteins"/>
    <property type="match status" value="1"/>
</dbReference>
<evidence type="ECO:0000256" key="1">
    <source>
        <dbReference type="ARBA" id="ARBA00004533"/>
    </source>
</evidence>
<protein>
    <recommendedName>
        <fullName evidence="13">Cytochrome c-type biogenesis protein CcmE</fullName>
    </recommendedName>
    <alternativeName>
        <fullName evidence="13">Cytochrome c maturation protein E</fullName>
    </alternativeName>
    <alternativeName>
        <fullName evidence="13">Heme chaperone CcmE</fullName>
    </alternativeName>
</protein>
<evidence type="ECO:0000256" key="8">
    <source>
        <dbReference type="ARBA" id="ARBA00022968"/>
    </source>
</evidence>
<dbReference type="GO" id="GO:0017003">
    <property type="term" value="P:protein-heme linkage"/>
    <property type="evidence" value="ECO:0007669"/>
    <property type="project" value="UniProtKB-UniRule"/>
</dbReference>
<keyword evidence="17" id="KW-1185">Reference proteome</keyword>